<dbReference type="InterPro" id="IPR008962">
    <property type="entry name" value="PapD-like_sf"/>
</dbReference>
<dbReference type="PROSITE" id="PS50202">
    <property type="entry name" value="MSP"/>
    <property type="match status" value="1"/>
</dbReference>
<evidence type="ECO:0000256" key="1">
    <source>
        <dbReference type="ARBA" id="ARBA00008932"/>
    </source>
</evidence>
<dbReference type="GO" id="GO:0033149">
    <property type="term" value="F:FFAT motif binding"/>
    <property type="evidence" value="ECO:0007669"/>
    <property type="project" value="TreeGrafter"/>
</dbReference>
<dbReference type="EMBL" id="BTSY01000002">
    <property type="protein sequence ID" value="GMT17015.1"/>
    <property type="molecule type" value="Genomic_DNA"/>
</dbReference>
<feature type="region of interest" description="Disordered" evidence="3">
    <location>
        <begin position="139"/>
        <end position="177"/>
    </location>
</feature>
<dbReference type="GO" id="GO:0061817">
    <property type="term" value="P:endoplasmic reticulum-plasma membrane tethering"/>
    <property type="evidence" value="ECO:0007669"/>
    <property type="project" value="TreeGrafter"/>
</dbReference>
<comment type="caution">
    <text evidence="5">The sequence shown here is derived from an EMBL/GenBank/DDBJ whole genome shotgun (WGS) entry which is preliminary data.</text>
</comment>
<dbReference type="Pfam" id="PF00635">
    <property type="entry name" value="Motile_Sperm"/>
    <property type="match status" value="1"/>
</dbReference>
<comment type="function">
    <text evidence="2">Central component in molecular interactions underlying sperm crawling. Forms an extensive filament system that extends from sperm villipoda, along the leading edge of the pseudopod.</text>
</comment>
<dbReference type="Proteomes" id="UP001432322">
    <property type="component" value="Unassembled WGS sequence"/>
</dbReference>
<evidence type="ECO:0000313" key="6">
    <source>
        <dbReference type="Proteomes" id="UP001432322"/>
    </source>
</evidence>
<dbReference type="PANTHER" id="PTHR10809">
    <property type="entry name" value="VESICLE-ASSOCIATED MEMBRANE PROTEIN-ASSOCIATED PROTEIN"/>
    <property type="match status" value="1"/>
</dbReference>
<keyword evidence="2" id="KW-0963">Cytoplasm</keyword>
<feature type="compositionally biased region" description="Basic and acidic residues" evidence="3">
    <location>
        <begin position="157"/>
        <end position="167"/>
    </location>
</feature>
<feature type="non-terminal residue" evidence="5">
    <location>
        <position position="1"/>
    </location>
</feature>
<evidence type="ECO:0000259" key="4">
    <source>
        <dbReference type="PROSITE" id="PS50202"/>
    </source>
</evidence>
<feature type="domain" description="MSP" evidence="4">
    <location>
        <begin position="10"/>
        <end position="129"/>
    </location>
</feature>
<protein>
    <recommendedName>
        <fullName evidence="2">Major sperm protein</fullName>
    </recommendedName>
</protein>
<dbReference type="GO" id="GO:0005886">
    <property type="term" value="C:plasma membrane"/>
    <property type="evidence" value="ECO:0007669"/>
    <property type="project" value="TreeGrafter"/>
</dbReference>
<gene>
    <name evidence="5" type="ORF">PFISCL1PPCAC_8312</name>
</gene>
<evidence type="ECO:0000256" key="3">
    <source>
        <dbReference type="SAM" id="MobiDB-lite"/>
    </source>
</evidence>
<reference evidence="5" key="1">
    <citation type="submission" date="2023-10" db="EMBL/GenBank/DDBJ databases">
        <title>Genome assembly of Pristionchus species.</title>
        <authorList>
            <person name="Yoshida K."/>
            <person name="Sommer R.J."/>
        </authorList>
    </citation>
    <scope>NUCLEOTIDE SEQUENCE</scope>
    <source>
        <strain evidence="5">RS5133</strain>
    </source>
</reference>
<name>A0AAV5VBE8_9BILA</name>
<keyword evidence="6" id="KW-1185">Reference proteome</keyword>
<dbReference type="Gene3D" id="2.60.40.10">
    <property type="entry name" value="Immunoglobulins"/>
    <property type="match status" value="1"/>
</dbReference>
<evidence type="ECO:0000256" key="2">
    <source>
        <dbReference type="RuleBase" id="RU003425"/>
    </source>
</evidence>
<sequence length="203" mass="23092">LSKMADLEQKITFEPPKFVTFKPKPEEQTREVTINNTFNKAVMFKMKTTRPGSFKMKPVYFSLQPNQTKSIKLHYSGCPANVKPNLKDRFSVIMAIVPKDAPADWDVEKIWEDQKMQVELADSVKRKVLRIHYEGYEEPADLPDKSDKKSKKKKKGASHDSVEDKKVGLPHAVATPHGAGSVVQPIVYIVYQGLPPREDVEVR</sequence>
<accession>A0AAV5VBE8</accession>
<dbReference type="InterPro" id="IPR016763">
    <property type="entry name" value="VAP"/>
</dbReference>
<dbReference type="GO" id="GO:0090158">
    <property type="term" value="P:endoplasmic reticulum membrane organization"/>
    <property type="evidence" value="ECO:0007669"/>
    <property type="project" value="TreeGrafter"/>
</dbReference>
<dbReference type="InterPro" id="IPR000535">
    <property type="entry name" value="MSP_dom"/>
</dbReference>
<dbReference type="GO" id="GO:0005789">
    <property type="term" value="C:endoplasmic reticulum membrane"/>
    <property type="evidence" value="ECO:0007669"/>
    <property type="project" value="InterPro"/>
</dbReference>
<organism evidence="5 6">
    <name type="scientific">Pristionchus fissidentatus</name>
    <dbReference type="NCBI Taxonomy" id="1538716"/>
    <lineage>
        <taxon>Eukaryota</taxon>
        <taxon>Metazoa</taxon>
        <taxon>Ecdysozoa</taxon>
        <taxon>Nematoda</taxon>
        <taxon>Chromadorea</taxon>
        <taxon>Rhabditida</taxon>
        <taxon>Rhabditina</taxon>
        <taxon>Diplogasteromorpha</taxon>
        <taxon>Diplogasteroidea</taxon>
        <taxon>Neodiplogasteridae</taxon>
        <taxon>Pristionchus</taxon>
    </lineage>
</organism>
<evidence type="ECO:0000313" key="5">
    <source>
        <dbReference type="EMBL" id="GMT17015.1"/>
    </source>
</evidence>
<dbReference type="SUPFAM" id="SSF49354">
    <property type="entry name" value="PapD-like"/>
    <property type="match status" value="1"/>
</dbReference>
<comment type="similarity">
    <text evidence="1">Belongs to the VAMP-associated protein (VAP) (TC 9.B.17) family.</text>
</comment>
<keyword evidence="2" id="KW-0206">Cytoskeleton</keyword>
<dbReference type="AlphaFoldDB" id="A0AAV5VBE8"/>
<dbReference type="PANTHER" id="PTHR10809:SF144">
    <property type="entry name" value="MAJOR SPERM PROTEIN"/>
    <property type="match status" value="1"/>
</dbReference>
<dbReference type="InterPro" id="IPR013783">
    <property type="entry name" value="Ig-like_fold"/>
</dbReference>
<proteinExistence type="inferred from homology"/>